<evidence type="ECO:0000313" key="3">
    <source>
        <dbReference type="Proteomes" id="UP001347796"/>
    </source>
</evidence>
<proteinExistence type="predicted"/>
<feature type="transmembrane region" description="Helical" evidence="1">
    <location>
        <begin position="125"/>
        <end position="147"/>
    </location>
</feature>
<evidence type="ECO:0000313" key="2">
    <source>
        <dbReference type="EMBL" id="KAK6183178.1"/>
    </source>
</evidence>
<keyword evidence="3" id="KW-1185">Reference proteome</keyword>
<feature type="transmembrane region" description="Helical" evidence="1">
    <location>
        <begin position="12"/>
        <end position="40"/>
    </location>
</feature>
<dbReference type="AlphaFoldDB" id="A0AAN8PT41"/>
<feature type="transmembrane region" description="Helical" evidence="1">
    <location>
        <begin position="101"/>
        <end position="119"/>
    </location>
</feature>
<organism evidence="2 3">
    <name type="scientific">Patella caerulea</name>
    <name type="common">Rayed Mediterranean limpet</name>
    <dbReference type="NCBI Taxonomy" id="87958"/>
    <lineage>
        <taxon>Eukaryota</taxon>
        <taxon>Metazoa</taxon>
        <taxon>Spiralia</taxon>
        <taxon>Lophotrochozoa</taxon>
        <taxon>Mollusca</taxon>
        <taxon>Gastropoda</taxon>
        <taxon>Patellogastropoda</taxon>
        <taxon>Patelloidea</taxon>
        <taxon>Patellidae</taxon>
        <taxon>Patella</taxon>
    </lineage>
</organism>
<reference evidence="2 3" key="1">
    <citation type="submission" date="2024-01" db="EMBL/GenBank/DDBJ databases">
        <title>The genome of the rayed Mediterranean limpet Patella caerulea (Linnaeus, 1758).</title>
        <authorList>
            <person name="Anh-Thu Weber A."/>
            <person name="Halstead-Nussloch G."/>
        </authorList>
    </citation>
    <scope>NUCLEOTIDE SEQUENCE [LARGE SCALE GENOMIC DNA]</scope>
    <source>
        <strain evidence="2">AATW-2023a</strain>
        <tissue evidence="2">Whole specimen</tissue>
    </source>
</reference>
<sequence>MSSSHMPGRIILILATFVFYLVTIAINALAATGGVALGLFKNDTGAISDAYYLEITPAGWTFSVWGAIYIWQALWLIYGLSTTCRMQDGHYLYTLDFMPPAVYAIFIINLCCNMVWLFLWDRQYLIAALCLIAMTPFTLYCTLYFSFSRLYRNLSYMTKRALGKDVWLVRLLVQNGMAFYATWTSVATLLNFGMVLAYKAGLEQDVVSTAMLTIVAVEVVFWFISDVILFDKYTRYIFSPYIMQVIAFSGVVSRNYNLDTMYRNSIFMLTLLIVAAVMLVLKVLILFFRHFTSPIKPKDNNYPTSLVNLKI</sequence>
<feature type="transmembrane region" description="Helical" evidence="1">
    <location>
        <begin position="60"/>
        <end position="80"/>
    </location>
</feature>
<accession>A0AAN8PT41</accession>
<evidence type="ECO:0000256" key="1">
    <source>
        <dbReference type="SAM" id="Phobius"/>
    </source>
</evidence>
<protein>
    <submittedName>
        <fullName evidence="2">Uncharacterized protein</fullName>
    </submittedName>
</protein>
<dbReference type="PANTHER" id="PTHR33802:SF3">
    <property type="match status" value="1"/>
</dbReference>
<feature type="transmembrane region" description="Helical" evidence="1">
    <location>
        <begin position="236"/>
        <end position="253"/>
    </location>
</feature>
<keyword evidence="1" id="KW-0472">Membrane</keyword>
<comment type="caution">
    <text evidence="2">The sequence shown here is derived from an EMBL/GenBank/DDBJ whole genome shotgun (WGS) entry which is preliminary data.</text>
</comment>
<keyword evidence="1" id="KW-1133">Transmembrane helix</keyword>
<name>A0AAN8PT41_PATCE</name>
<dbReference type="EMBL" id="JAZGQO010000007">
    <property type="protein sequence ID" value="KAK6183178.1"/>
    <property type="molecule type" value="Genomic_DNA"/>
</dbReference>
<dbReference type="Proteomes" id="UP001347796">
    <property type="component" value="Unassembled WGS sequence"/>
</dbReference>
<feature type="transmembrane region" description="Helical" evidence="1">
    <location>
        <begin position="265"/>
        <end position="288"/>
    </location>
</feature>
<gene>
    <name evidence="2" type="ORF">SNE40_010706</name>
</gene>
<keyword evidence="1" id="KW-0812">Transmembrane</keyword>
<dbReference type="PANTHER" id="PTHR33802">
    <property type="entry name" value="SI:CH211-161H7.5-RELATED"/>
    <property type="match status" value="1"/>
</dbReference>
<feature type="transmembrane region" description="Helical" evidence="1">
    <location>
        <begin position="206"/>
        <end position="224"/>
    </location>
</feature>